<dbReference type="InterPro" id="IPR023198">
    <property type="entry name" value="PGP-like_dom2"/>
</dbReference>
<dbReference type="GO" id="GO:0018784">
    <property type="term" value="F:(S)-2-haloacid dehalogenase activity"/>
    <property type="evidence" value="ECO:0007669"/>
    <property type="project" value="UniProtKB-EC"/>
</dbReference>
<dbReference type="EC" id="3.8.1.2" evidence="3"/>
<name>A0A6J4N0I3_9CYAN</name>
<reference evidence="3" key="1">
    <citation type="submission" date="2020-02" db="EMBL/GenBank/DDBJ databases">
        <authorList>
            <person name="Meier V. D."/>
        </authorList>
    </citation>
    <scope>NUCLEOTIDE SEQUENCE</scope>
    <source>
        <strain evidence="3">AVDCRST_MAG84</strain>
    </source>
</reference>
<dbReference type="InterPro" id="IPR023214">
    <property type="entry name" value="HAD_sf"/>
</dbReference>
<dbReference type="Pfam" id="PF00702">
    <property type="entry name" value="Hydrolase"/>
    <property type="match status" value="1"/>
</dbReference>
<evidence type="ECO:0000313" key="3">
    <source>
        <dbReference type="EMBL" id="CAA9371755.1"/>
    </source>
</evidence>
<evidence type="ECO:0000256" key="1">
    <source>
        <dbReference type="ARBA" id="ARBA00008106"/>
    </source>
</evidence>
<dbReference type="AlphaFoldDB" id="A0A6J4N0I3"/>
<dbReference type="InterPro" id="IPR036412">
    <property type="entry name" value="HAD-like_sf"/>
</dbReference>
<evidence type="ECO:0000256" key="2">
    <source>
        <dbReference type="ARBA" id="ARBA00022801"/>
    </source>
</evidence>
<comment type="similarity">
    <text evidence="1">Belongs to the HAD-like hydrolase superfamily. S-2-haloalkanoic acid dehalogenase family.</text>
</comment>
<accession>A0A6J4N0I3</accession>
<dbReference type="NCBIfam" id="TIGR01493">
    <property type="entry name" value="HAD-SF-IA-v2"/>
    <property type="match status" value="1"/>
</dbReference>
<dbReference type="NCBIfam" id="TIGR01549">
    <property type="entry name" value="HAD-SF-IA-v1"/>
    <property type="match status" value="1"/>
</dbReference>
<dbReference type="SFLD" id="SFLDS00003">
    <property type="entry name" value="Haloacid_Dehalogenase"/>
    <property type="match status" value="1"/>
</dbReference>
<proteinExistence type="inferred from homology"/>
<dbReference type="SFLD" id="SFLDG01129">
    <property type="entry name" value="C1.5:_HAD__Beta-PGM__Phosphata"/>
    <property type="match status" value="1"/>
</dbReference>
<dbReference type="InterPro" id="IPR051540">
    <property type="entry name" value="S-2-haloacid_dehalogenase"/>
</dbReference>
<gene>
    <name evidence="3" type="ORF">AVDCRST_MAG84-4373</name>
</gene>
<dbReference type="InterPro" id="IPR006439">
    <property type="entry name" value="HAD-SF_hydro_IA"/>
</dbReference>
<organism evidence="3">
    <name type="scientific">uncultured Microcoleus sp</name>
    <dbReference type="NCBI Taxonomy" id="259945"/>
    <lineage>
        <taxon>Bacteria</taxon>
        <taxon>Bacillati</taxon>
        <taxon>Cyanobacteriota</taxon>
        <taxon>Cyanophyceae</taxon>
        <taxon>Oscillatoriophycideae</taxon>
        <taxon>Oscillatoriales</taxon>
        <taxon>Microcoleaceae</taxon>
        <taxon>Microcoleus</taxon>
        <taxon>environmental samples</taxon>
    </lineage>
</organism>
<sequence length="220" mass="24087">MNTKGTVVFDIIGTCFSLDKPRQRLVELGAPPHALELWFAQTLRDAFALSHAGSYRPLKEVLEAELPRTLKVLGIEADAQKRSHIVNAFSELEPQPEALEAFRLLTTAGWKVVALTNGSEDSTHKLLERANALEYFASIFSCDAIGKTKPHPDVYALAKQDVEGDIWMVAAHAWDIAGAACAGLRTAFINKEEKDYLGVYPQPEVVASDLVEAANQIVEG</sequence>
<dbReference type="PANTHER" id="PTHR43316:SF3">
    <property type="entry name" value="HALOACID DEHALOGENASE, TYPE II (AFU_ORTHOLOGUE AFUA_2G07750)-RELATED"/>
    <property type="match status" value="1"/>
</dbReference>
<dbReference type="SUPFAM" id="SSF56784">
    <property type="entry name" value="HAD-like"/>
    <property type="match status" value="1"/>
</dbReference>
<dbReference type="NCBIfam" id="TIGR01428">
    <property type="entry name" value="HAD_type_II"/>
    <property type="match status" value="1"/>
</dbReference>
<dbReference type="PANTHER" id="PTHR43316">
    <property type="entry name" value="HYDROLASE, HALOACID DELAHOGENASE-RELATED"/>
    <property type="match status" value="1"/>
</dbReference>
<protein>
    <submittedName>
        <fullName evidence="3">Cryptic haloacid dehalogenase 1</fullName>
        <ecNumber evidence="3">3.8.1.2</ecNumber>
    </submittedName>
</protein>
<dbReference type="Gene3D" id="1.10.150.240">
    <property type="entry name" value="Putative phosphatase, domain 2"/>
    <property type="match status" value="1"/>
</dbReference>
<dbReference type="EMBL" id="CADCTZ010000925">
    <property type="protein sequence ID" value="CAA9371755.1"/>
    <property type="molecule type" value="Genomic_DNA"/>
</dbReference>
<dbReference type="InterPro" id="IPR006328">
    <property type="entry name" value="2-HAD"/>
</dbReference>
<keyword evidence="2 3" id="KW-0378">Hydrolase</keyword>
<dbReference type="Gene3D" id="3.40.50.1000">
    <property type="entry name" value="HAD superfamily/HAD-like"/>
    <property type="match status" value="1"/>
</dbReference>